<dbReference type="GeneID" id="41715381"/>
<dbReference type="SMART" id="SM00460">
    <property type="entry name" value="TGc"/>
    <property type="match status" value="1"/>
</dbReference>
<reference evidence="2 3" key="1">
    <citation type="journal article" date="2020" name="Int. J. Syst. Evol. Microbiol.">
        <title>Sulfuracidifex tepidarius gen. nov., sp. nov. and transfer of Sulfolobus metallicus Huber and Stetter 1992 to the genus Sulfuracidifex as Sulfuracidifex metallicus comb. nov.</title>
        <authorList>
            <person name="Itoh T."/>
            <person name="Miura T."/>
            <person name="Sakai H.D."/>
            <person name="Kato S."/>
            <person name="Ohkuma M."/>
            <person name="Takashina T."/>
        </authorList>
    </citation>
    <scope>NUCLEOTIDE SEQUENCE [LARGE SCALE GENOMIC DNA]</scope>
    <source>
        <strain evidence="2 3">IC-006</strain>
    </source>
</reference>
<dbReference type="InterPro" id="IPR002931">
    <property type="entry name" value="Transglutaminase-like"/>
</dbReference>
<dbReference type="OrthoDB" id="18481at2157"/>
<evidence type="ECO:0000313" key="3">
    <source>
        <dbReference type="Proteomes" id="UP000322983"/>
    </source>
</evidence>
<name>A0A510DWG1_9CREN</name>
<protein>
    <recommendedName>
        <fullName evidence="1">Transglutaminase-like domain-containing protein</fullName>
    </recommendedName>
</protein>
<dbReference type="SUPFAM" id="SSF54001">
    <property type="entry name" value="Cysteine proteinases"/>
    <property type="match status" value="1"/>
</dbReference>
<dbReference type="PANTHER" id="PTHR33490:SF6">
    <property type="entry name" value="SLL1049 PROTEIN"/>
    <property type="match status" value="1"/>
</dbReference>
<feature type="domain" description="Transglutaminase-like" evidence="1">
    <location>
        <begin position="131"/>
        <end position="190"/>
    </location>
</feature>
<dbReference type="STRING" id="1294262.GCA_001316085_00400"/>
<dbReference type="Gene3D" id="3.10.620.30">
    <property type="match status" value="1"/>
</dbReference>
<evidence type="ECO:0000259" key="1">
    <source>
        <dbReference type="SMART" id="SM00460"/>
    </source>
</evidence>
<proteinExistence type="predicted"/>
<dbReference type="PANTHER" id="PTHR33490">
    <property type="entry name" value="BLR5614 PROTEIN-RELATED"/>
    <property type="match status" value="1"/>
</dbReference>
<dbReference type="Proteomes" id="UP000322983">
    <property type="component" value="Chromosome"/>
</dbReference>
<dbReference type="RefSeq" id="WP_054845025.1">
    <property type="nucleotide sequence ID" value="NZ_AP018929.1"/>
</dbReference>
<sequence>MKIEVNSTFYLSGVERGKLLALPHSSQSTEELNIEHPRFISSSKRADRMGNTFLDFSIKDRREACISVSYITERSSVPDVRGLSFLQESKYVKFKNMPALEGEDKLREALVLVKTRMRYDANQSVKSASASIEKGYGVCVNFAHVFIGVMRRNGIPARVAVGVPYGNHEAAHAWCQIKYEGKWIEVDPTAGIFGDILPYALWGIGEDESDVRSKVIGINPKIKEIHHVRLLK</sequence>
<dbReference type="AlphaFoldDB" id="A0A510DWG1"/>
<keyword evidence="3" id="KW-1185">Reference proteome</keyword>
<gene>
    <name evidence="2" type="ORF">IC006_1628</name>
</gene>
<dbReference type="EMBL" id="AP018929">
    <property type="protein sequence ID" value="BBG24318.1"/>
    <property type="molecule type" value="Genomic_DNA"/>
</dbReference>
<dbReference type="KEGG" id="step:IC006_1628"/>
<organism evidence="2 3">
    <name type="scientific">Sulfuracidifex tepidarius</name>
    <dbReference type="NCBI Taxonomy" id="1294262"/>
    <lineage>
        <taxon>Archaea</taxon>
        <taxon>Thermoproteota</taxon>
        <taxon>Thermoprotei</taxon>
        <taxon>Sulfolobales</taxon>
        <taxon>Sulfolobaceae</taxon>
        <taxon>Sulfuracidifex</taxon>
    </lineage>
</organism>
<evidence type="ECO:0000313" key="2">
    <source>
        <dbReference type="EMBL" id="BBG24318.1"/>
    </source>
</evidence>
<dbReference type="InterPro" id="IPR038765">
    <property type="entry name" value="Papain-like_cys_pep_sf"/>
</dbReference>
<dbReference type="Pfam" id="PF01841">
    <property type="entry name" value="Transglut_core"/>
    <property type="match status" value="1"/>
</dbReference>
<accession>A0A510DWG1</accession>